<feature type="compositionally biased region" description="Acidic residues" evidence="1">
    <location>
        <begin position="913"/>
        <end position="927"/>
    </location>
</feature>
<keyword evidence="3" id="KW-1185">Reference proteome</keyword>
<accession>A0A9P5P7X2</accession>
<gene>
    <name evidence="2" type="ORF">BDP27DRAFT_1371024</name>
</gene>
<dbReference type="SUPFAM" id="SSF51197">
    <property type="entry name" value="Clavaminate synthase-like"/>
    <property type="match status" value="1"/>
</dbReference>
<dbReference type="EMBL" id="JADNRY010000272">
    <property type="protein sequence ID" value="KAF9059901.1"/>
    <property type="molecule type" value="Genomic_DNA"/>
</dbReference>
<organism evidence="2 3">
    <name type="scientific">Rhodocollybia butyracea</name>
    <dbReference type="NCBI Taxonomy" id="206335"/>
    <lineage>
        <taxon>Eukaryota</taxon>
        <taxon>Fungi</taxon>
        <taxon>Dikarya</taxon>
        <taxon>Basidiomycota</taxon>
        <taxon>Agaricomycotina</taxon>
        <taxon>Agaricomycetes</taxon>
        <taxon>Agaricomycetidae</taxon>
        <taxon>Agaricales</taxon>
        <taxon>Marasmiineae</taxon>
        <taxon>Omphalotaceae</taxon>
        <taxon>Rhodocollybia</taxon>
    </lineage>
</organism>
<feature type="compositionally biased region" description="Acidic residues" evidence="1">
    <location>
        <begin position="219"/>
        <end position="230"/>
    </location>
</feature>
<feature type="compositionally biased region" description="Basic and acidic residues" evidence="1">
    <location>
        <begin position="235"/>
        <end position="259"/>
    </location>
</feature>
<feature type="region of interest" description="Disordered" evidence="1">
    <location>
        <begin position="905"/>
        <end position="927"/>
    </location>
</feature>
<feature type="compositionally biased region" description="Basic residues" evidence="1">
    <location>
        <begin position="296"/>
        <end position="307"/>
    </location>
</feature>
<dbReference type="AlphaFoldDB" id="A0A9P5P7X2"/>
<evidence type="ECO:0000313" key="2">
    <source>
        <dbReference type="EMBL" id="KAF9059901.1"/>
    </source>
</evidence>
<feature type="compositionally biased region" description="Acidic residues" evidence="1">
    <location>
        <begin position="276"/>
        <end position="285"/>
    </location>
</feature>
<reference evidence="2" key="1">
    <citation type="submission" date="2020-11" db="EMBL/GenBank/DDBJ databases">
        <authorList>
            <consortium name="DOE Joint Genome Institute"/>
            <person name="Ahrendt S."/>
            <person name="Riley R."/>
            <person name="Andreopoulos W."/>
            <person name="Labutti K."/>
            <person name="Pangilinan J."/>
            <person name="Ruiz-Duenas F.J."/>
            <person name="Barrasa J.M."/>
            <person name="Sanchez-Garcia M."/>
            <person name="Camarero S."/>
            <person name="Miyauchi S."/>
            <person name="Serrano A."/>
            <person name="Linde D."/>
            <person name="Babiker R."/>
            <person name="Drula E."/>
            <person name="Ayuso-Fernandez I."/>
            <person name="Pacheco R."/>
            <person name="Padilla G."/>
            <person name="Ferreira P."/>
            <person name="Barriuso J."/>
            <person name="Kellner H."/>
            <person name="Castanera R."/>
            <person name="Alfaro M."/>
            <person name="Ramirez L."/>
            <person name="Pisabarro A.G."/>
            <person name="Kuo A."/>
            <person name="Tritt A."/>
            <person name="Lipzen A."/>
            <person name="He G."/>
            <person name="Yan M."/>
            <person name="Ng V."/>
            <person name="Cullen D."/>
            <person name="Martin F."/>
            <person name="Rosso M.-N."/>
            <person name="Henrissat B."/>
            <person name="Hibbett D."/>
            <person name="Martinez A.T."/>
            <person name="Grigoriev I.V."/>
        </authorList>
    </citation>
    <scope>NUCLEOTIDE SEQUENCE</scope>
    <source>
        <strain evidence="2">AH 40177</strain>
    </source>
</reference>
<feature type="region of interest" description="Disordered" evidence="1">
    <location>
        <begin position="204"/>
        <end position="342"/>
    </location>
</feature>
<evidence type="ECO:0008006" key="4">
    <source>
        <dbReference type="Google" id="ProtNLM"/>
    </source>
</evidence>
<feature type="compositionally biased region" description="Basic residues" evidence="1">
    <location>
        <begin position="317"/>
        <end position="328"/>
    </location>
</feature>
<comment type="caution">
    <text evidence="2">The sequence shown here is derived from an EMBL/GenBank/DDBJ whole genome shotgun (WGS) entry which is preliminary data.</text>
</comment>
<protein>
    <recommendedName>
        <fullName evidence="4">JmjC domain-containing protein</fullName>
    </recommendedName>
</protein>
<dbReference type="Proteomes" id="UP000772434">
    <property type="component" value="Unassembled WGS sequence"/>
</dbReference>
<dbReference type="OrthoDB" id="3064381at2759"/>
<evidence type="ECO:0000256" key="1">
    <source>
        <dbReference type="SAM" id="MobiDB-lite"/>
    </source>
</evidence>
<feature type="region of interest" description="Disordered" evidence="1">
    <location>
        <begin position="74"/>
        <end position="94"/>
    </location>
</feature>
<name>A0A9P5P7X2_9AGAR</name>
<evidence type="ECO:0000313" key="3">
    <source>
        <dbReference type="Proteomes" id="UP000772434"/>
    </source>
</evidence>
<proteinExistence type="predicted"/>
<sequence length="927" mass="103589">MDSEILSGLEDHIPGIQKVSNDDELDVLLAGLNLSDRLAKIRACKNLIKHAASIGSAVSSTSASIGSAVSSTSATIPKRSTTIPKPRLNPPRKWKPLVTLPSDLEGRPTSFYGKFISPQCKAINESSLFVEKNMPIAEPENPDKNVASERDAVAKLLLPEAFLLPEIADDENKLSDMEDSLKRKRYNDDLDVGASKRAKTLTDDIDVDGVGQDQKPVEESEDKMDVDEVVAADKISIKRQGEDESIAEDDKVDAKDKSSSESAESEDGSKGKREDESESSDEGDDNSMAGGEKPQPRRSQRQRHPVTRFHVATPRKSSSRKLSKRSHSRSSNPKHLEESMPPRINLTYEPPRHFAPSVPLFAADGERKCDFIWSTYYEPDVKEWFQKVIDMTKPPPQKDSPIHSTTFHQFSEMTVNEVQELISQKVLVLSQRPKHLRWDLGSLQLFGNLNELRIMHDASLAKGGDANEVHVQASLKEFFTSSKILNALELPGFDLPPVQLATDMAALRSLKNIPNCFSKVYPVDDMSFGLAGKTGAMHKVDVHHGGKWWIVGIPSDEKEGCASADAYGNDLSQNSNLDRGYTWYGIYLEAGTSIIMPPGTLHIVFTTADCLCTGNETFTRSTMAKTVFMIYHTLAESAFITNTSIANEFLLLLQIALFWKSELVENEEEYFNDIKTNESLGHLPNLLRWDDAINVLTLLNFVDLAWVLTPIRYVGHSKEKMPLTYAFAKEAARNLRSWIYSNFSLALRNNDEGVDEDDRVCSLSHMSEQYLIQNARLLVRHVSHSYENGYLSENISTTPGQEKRVTSRMVEQAIEADLCQVDGNFDRLWKESIKLEKPALDKVADIRGKLRQLGESDHSDDPGGIDLRRKLENELDGLVWDHLGRSYAWPEPANGYHFVLKRAVKGGQGAEDKDGEEEGEVTQEEDE</sequence>